<dbReference type="Pfam" id="PF10178">
    <property type="entry name" value="PAC3"/>
    <property type="match status" value="1"/>
</dbReference>
<keyword evidence="2" id="KW-1185">Reference proteome</keyword>
<dbReference type="AlphaFoldDB" id="A0A9P5MU01"/>
<reference evidence="1" key="2">
    <citation type="journal article" date="2020" name="Nat. Commun.">
        <title>Large-scale genome sequencing of mycorrhizal fungi provides insights into the early evolution of symbiotic traits.</title>
        <authorList>
            <person name="Miyauchi S."/>
            <person name="Kiss E."/>
            <person name="Kuo A."/>
            <person name="Drula E."/>
            <person name="Kohler A."/>
            <person name="Sanchez-Garcia M."/>
            <person name="Morin E."/>
            <person name="Andreopoulos B."/>
            <person name="Barry K.W."/>
            <person name="Bonito G."/>
            <person name="Buee M."/>
            <person name="Carver A."/>
            <person name="Chen C."/>
            <person name="Cichocki N."/>
            <person name="Clum A."/>
            <person name="Culley D."/>
            <person name="Crous P.W."/>
            <person name="Fauchery L."/>
            <person name="Girlanda M."/>
            <person name="Hayes R.D."/>
            <person name="Keri Z."/>
            <person name="LaButti K."/>
            <person name="Lipzen A."/>
            <person name="Lombard V."/>
            <person name="Magnuson J."/>
            <person name="Maillard F."/>
            <person name="Murat C."/>
            <person name="Nolan M."/>
            <person name="Ohm R.A."/>
            <person name="Pangilinan J."/>
            <person name="Pereira M.F."/>
            <person name="Perotto S."/>
            <person name="Peter M."/>
            <person name="Pfister S."/>
            <person name="Riley R."/>
            <person name="Sitrit Y."/>
            <person name="Stielow J.B."/>
            <person name="Szollosi G."/>
            <person name="Zifcakova L."/>
            <person name="Stursova M."/>
            <person name="Spatafora J.W."/>
            <person name="Tedersoo L."/>
            <person name="Vaario L.M."/>
            <person name="Yamada A."/>
            <person name="Yan M."/>
            <person name="Wang P."/>
            <person name="Xu J."/>
            <person name="Bruns T."/>
            <person name="Baldrian P."/>
            <person name="Vilgalys R."/>
            <person name="Dunand C."/>
            <person name="Henrissat B."/>
            <person name="Grigoriev I.V."/>
            <person name="Hibbett D."/>
            <person name="Nagy L.G."/>
            <person name="Martin F.M."/>
        </authorList>
    </citation>
    <scope>NUCLEOTIDE SEQUENCE</scope>
    <source>
        <strain evidence="1">Prilba</strain>
    </source>
</reference>
<evidence type="ECO:0008006" key="3">
    <source>
        <dbReference type="Google" id="ProtNLM"/>
    </source>
</evidence>
<dbReference type="EMBL" id="WHVB01000011">
    <property type="protein sequence ID" value="KAF8478585.1"/>
    <property type="molecule type" value="Genomic_DNA"/>
</dbReference>
<dbReference type="InterPro" id="IPR018788">
    <property type="entry name" value="Proteasome_assmbl_chp_3"/>
</dbReference>
<dbReference type="OrthoDB" id="5593278at2759"/>
<proteinExistence type="predicted"/>
<accession>A0A9P5MU01</accession>
<comment type="caution">
    <text evidence="1">The sequence shown here is derived from an EMBL/GenBank/DDBJ whole genome shotgun (WGS) entry which is preliminary data.</text>
</comment>
<reference evidence="1" key="1">
    <citation type="submission" date="2019-10" db="EMBL/GenBank/DDBJ databases">
        <authorList>
            <consortium name="DOE Joint Genome Institute"/>
            <person name="Kuo A."/>
            <person name="Miyauchi S."/>
            <person name="Kiss E."/>
            <person name="Drula E."/>
            <person name="Kohler A."/>
            <person name="Sanchez-Garcia M."/>
            <person name="Andreopoulos B."/>
            <person name="Barry K.W."/>
            <person name="Bonito G."/>
            <person name="Buee M."/>
            <person name="Carver A."/>
            <person name="Chen C."/>
            <person name="Cichocki N."/>
            <person name="Clum A."/>
            <person name="Culley D."/>
            <person name="Crous P.W."/>
            <person name="Fauchery L."/>
            <person name="Girlanda M."/>
            <person name="Hayes R."/>
            <person name="Keri Z."/>
            <person name="LaButti K."/>
            <person name="Lipzen A."/>
            <person name="Lombard V."/>
            <person name="Magnuson J."/>
            <person name="Maillard F."/>
            <person name="Morin E."/>
            <person name="Murat C."/>
            <person name="Nolan M."/>
            <person name="Ohm R."/>
            <person name="Pangilinan J."/>
            <person name="Pereira M."/>
            <person name="Perotto S."/>
            <person name="Peter M."/>
            <person name="Riley R."/>
            <person name="Sitrit Y."/>
            <person name="Stielow B."/>
            <person name="Szollosi G."/>
            <person name="Zifcakova L."/>
            <person name="Stursova M."/>
            <person name="Spatafora J.W."/>
            <person name="Tedersoo L."/>
            <person name="Vaario L.-M."/>
            <person name="Yamada A."/>
            <person name="Yan M."/>
            <person name="Wang P."/>
            <person name="Xu J."/>
            <person name="Bruns T."/>
            <person name="Baldrian P."/>
            <person name="Vilgalys R."/>
            <person name="Henrissat B."/>
            <person name="Grigoriev I.V."/>
            <person name="Hibbett D."/>
            <person name="Nagy L.G."/>
            <person name="Martin F.M."/>
        </authorList>
    </citation>
    <scope>NUCLEOTIDE SEQUENCE</scope>
    <source>
        <strain evidence="1">Prilba</strain>
    </source>
</reference>
<dbReference type="PANTHER" id="PTHR31051">
    <property type="entry name" value="PROTEASOME ASSEMBLY CHAPERONE 3"/>
    <property type="match status" value="1"/>
</dbReference>
<dbReference type="PANTHER" id="PTHR31051:SF1">
    <property type="entry name" value="PROTEASOME ASSEMBLY CHAPERONE 3"/>
    <property type="match status" value="1"/>
</dbReference>
<dbReference type="Proteomes" id="UP000759537">
    <property type="component" value="Unassembled WGS sequence"/>
</dbReference>
<organism evidence="1 2">
    <name type="scientific">Russula ochroleuca</name>
    <dbReference type="NCBI Taxonomy" id="152965"/>
    <lineage>
        <taxon>Eukaryota</taxon>
        <taxon>Fungi</taxon>
        <taxon>Dikarya</taxon>
        <taxon>Basidiomycota</taxon>
        <taxon>Agaricomycotina</taxon>
        <taxon>Agaricomycetes</taxon>
        <taxon>Russulales</taxon>
        <taxon>Russulaceae</taxon>
        <taxon>Russula</taxon>
    </lineage>
</organism>
<protein>
    <recommendedName>
        <fullName evidence="3">Proteasome assembly chaperone 3</fullName>
    </recommendedName>
</protein>
<dbReference type="GO" id="GO:0043248">
    <property type="term" value="P:proteasome assembly"/>
    <property type="evidence" value="ECO:0007669"/>
    <property type="project" value="InterPro"/>
</dbReference>
<gene>
    <name evidence="1" type="ORF">DFH94DRAFT_633729</name>
</gene>
<evidence type="ECO:0000313" key="1">
    <source>
        <dbReference type="EMBL" id="KAF8478585.1"/>
    </source>
</evidence>
<dbReference type="Gene3D" id="3.30.230.90">
    <property type="match status" value="1"/>
</dbReference>
<sequence length="161" mass="17029">MVQPVVLAERDIESVHTQVIIQTFSDRVLVIVTQLQKVGTLIQASVPATVALSEASSDDIPSDATSTTLPPVHPSVDLTYLFGNAPSPDHQTLYSSYAAQIAALVWTSEGHGQVGSSHTPVVVGVALKSPRPSEKPSGTDRATFLQVMDLVRDALGTARTT</sequence>
<dbReference type="InterPro" id="IPR053720">
    <property type="entry name" value="Psm_Assembly_Chaperone"/>
</dbReference>
<name>A0A9P5MU01_9AGAM</name>
<evidence type="ECO:0000313" key="2">
    <source>
        <dbReference type="Proteomes" id="UP000759537"/>
    </source>
</evidence>